<dbReference type="PANTHER" id="PTHR45922">
    <property type="entry name" value="CLEAVAGE AND POLYADENYLATION SPECIFICITY FACTOR SUBUNIT 2"/>
    <property type="match status" value="1"/>
</dbReference>
<dbReference type="Pfam" id="PF07521">
    <property type="entry name" value="RMMBL"/>
    <property type="match status" value="1"/>
</dbReference>
<proteinExistence type="inferred from homology"/>
<evidence type="ECO:0000259" key="7">
    <source>
        <dbReference type="SMART" id="SM01027"/>
    </source>
</evidence>
<evidence type="ECO:0000256" key="3">
    <source>
        <dbReference type="ARBA" id="ARBA00022664"/>
    </source>
</evidence>
<dbReference type="Pfam" id="PF10996">
    <property type="entry name" value="Beta-Casp"/>
    <property type="match status" value="1"/>
</dbReference>
<dbReference type="InterPro" id="IPR011108">
    <property type="entry name" value="RMMBL"/>
</dbReference>
<keyword evidence="3 5" id="KW-0507">mRNA processing</keyword>
<dbReference type="Proteomes" id="UP001642483">
    <property type="component" value="Unassembled WGS sequence"/>
</dbReference>
<dbReference type="PANTHER" id="PTHR45922:SF1">
    <property type="entry name" value="CLEAVAGE AND POLYADENYLATION SPECIFICITY FACTOR SUBUNIT 2"/>
    <property type="match status" value="1"/>
</dbReference>
<accession>A0ABP0GL43</accession>
<evidence type="ECO:0000256" key="5">
    <source>
        <dbReference type="RuleBase" id="RU365006"/>
    </source>
</evidence>
<sequence>MSDKVINSFTDQRNNPFQFKHLKLCHNLGDLAQVAQPKCVLASTTDMESGFARQLFLRWSGDPRNSIIVTSRTAQGTLARRLIDDPALSALNLEIRKRVPIIGEELDQYERMRAAKKALEEKNFEAESSDESDDDDATKAGHVQQDFVVTAEPPKKGGGFFKQAKKTFPMYPFVEQRIKWDEYGEIINPDDYRINDLIQLEEELQNVKPKIQKEETKEQPQEPVEEIPTKCVREQVTIEVKCSVTFIDFEGRSDGESMLKIVQQIKPREVILVRGDTKTTKRFADLIKKSLTPATSSSSLVQVFAPAVNEVVDTTKERHIYQVKLKDSLVGMLRFASTKDAEICWLDARFDYSEAVRDTAQVLSATQIEETVEASRQAHLTLGDGVEKEEKMDVDPVPSAVERGLSAQSSKAEIDFANVDYKNSIPYLEPLSVDETPGHKICFINELRLSDFKQVLIREGIQAEFIGGVLVCNNSVAIRRNKQGYIDMEGCLTEDYYTIRELLYQQYAIV</sequence>
<gene>
    <name evidence="8" type="ORF">CVLEPA_LOCUS25735</name>
</gene>
<dbReference type="Gene3D" id="3.40.50.10890">
    <property type="match status" value="1"/>
</dbReference>
<organism evidence="8 9">
    <name type="scientific">Clavelina lepadiformis</name>
    <name type="common">Light-bulb sea squirt</name>
    <name type="synonym">Ascidia lepadiformis</name>
    <dbReference type="NCBI Taxonomy" id="159417"/>
    <lineage>
        <taxon>Eukaryota</taxon>
        <taxon>Metazoa</taxon>
        <taxon>Chordata</taxon>
        <taxon>Tunicata</taxon>
        <taxon>Ascidiacea</taxon>
        <taxon>Aplousobranchia</taxon>
        <taxon>Clavelinidae</taxon>
        <taxon>Clavelina</taxon>
    </lineage>
</organism>
<keyword evidence="5" id="KW-0694">RNA-binding</keyword>
<comment type="caution">
    <text evidence="8">The sequence shown here is derived from an EMBL/GenBank/DDBJ whole genome shotgun (WGS) entry which is preliminary data.</text>
</comment>
<reference evidence="8 9" key="1">
    <citation type="submission" date="2024-02" db="EMBL/GenBank/DDBJ databases">
        <authorList>
            <person name="Daric V."/>
            <person name="Darras S."/>
        </authorList>
    </citation>
    <scope>NUCLEOTIDE SEQUENCE [LARGE SCALE GENOMIC DNA]</scope>
</reference>
<dbReference type="InterPro" id="IPR027075">
    <property type="entry name" value="CPSF2"/>
</dbReference>
<dbReference type="Pfam" id="PF13299">
    <property type="entry name" value="CPSF100_C"/>
    <property type="match status" value="1"/>
</dbReference>
<keyword evidence="9" id="KW-1185">Reference proteome</keyword>
<evidence type="ECO:0000256" key="2">
    <source>
        <dbReference type="ARBA" id="ARBA00010624"/>
    </source>
</evidence>
<evidence type="ECO:0000313" key="8">
    <source>
        <dbReference type="EMBL" id="CAK8692471.1"/>
    </source>
</evidence>
<dbReference type="SUPFAM" id="SSF56281">
    <property type="entry name" value="Metallo-hydrolase/oxidoreductase"/>
    <property type="match status" value="1"/>
</dbReference>
<evidence type="ECO:0000256" key="1">
    <source>
        <dbReference type="ARBA" id="ARBA00004123"/>
    </source>
</evidence>
<dbReference type="InterPro" id="IPR022712">
    <property type="entry name" value="Beta_Casp"/>
</dbReference>
<feature type="domain" description="Beta-Casp" evidence="7">
    <location>
        <begin position="1"/>
        <end position="82"/>
    </location>
</feature>
<comment type="subcellular location">
    <subcellularLocation>
        <location evidence="1 5">Nucleus</location>
    </subcellularLocation>
</comment>
<dbReference type="SMART" id="SM01027">
    <property type="entry name" value="Beta-Casp"/>
    <property type="match status" value="1"/>
</dbReference>
<comment type="similarity">
    <text evidence="2 5">Belongs to the metallo-beta-lactamase superfamily. RNA-metabolizing metallo-beta-lactamase-like family. CPSF2/YSH1 subfamily.</text>
</comment>
<feature type="region of interest" description="Disordered" evidence="6">
    <location>
        <begin position="120"/>
        <end position="139"/>
    </location>
</feature>
<keyword evidence="4 5" id="KW-0539">Nucleus</keyword>
<name>A0ABP0GL43_CLALP</name>
<evidence type="ECO:0000256" key="6">
    <source>
        <dbReference type="SAM" id="MobiDB-lite"/>
    </source>
</evidence>
<evidence type="ECO:0000256" key="4">
    <source>
        <dbReference type="ARBA" id="ARBA00023242"/>
    </source>
</evidence>
<dbReference type="EMBL" id="CAWYQH010000130">
    <property type="protein sequence ID" value="CAK8692471.1"/>
    <property type="molecule type" value="Genomic_DNA"/>
</dbReference>
<evidence type="ECO:0000313" key="9">
    <source>
        <dbReference type="Proteomes" id="UP001642483"/>
    </source>
</evidence>
<dbReference type="InterPro" id="IPR025069">
    <property type="entry name" value="Cpsf2_C"/>
</dbReference>
<dbReference type="InterPro" id="IPR036866">
    <property type="entry name" value="RibonucZ/Hydroxyglut_hydro"/>
</dbReference>
<feature type="compositionally biased region" description="Acidic residues" evidence="6">
    <location>
        <begin position="127"/>
        <end position="136"/>
    </location>
</feature>
<protein>
    <recommendedName>
        <fullName evidence="5">Cleavage and polyadenylation specificity factor subunit 2</fullName>
    </recommendedName>
    <alternativeName>
        <fullName evidence="5">Cleavage and polyadenylation specificity factor 100 kDa subunit</fullName>
    </alternativeName>
</protein>